<evidence type="ECO:0000313" key="3">
    <source>
        <dbReference type="EMBL" id="KEI71251.1"/>
    </source>
</evidence>
<gene>
    <name evidence="3" type="ORF">GV64_11305</name>
</gene>
<evidence type="ECO:0000256" key="1">
    <source>
        <dbReference type="ARBA" id="ARBA00022614"/>
    </source>
</evidence>
<dbReference type="PANTHER" id="PTHR24366">
    <property type="entry name" value="IG(IMMUNOGLOBULIN) AND LRR(LEUCINE RICH REPEAT) DOMAINS"/>
    <property type="match status" value="1"/>
</dbReference>
<dbReference type="InterPro" id="IPR032675">
    <property type="entry name" value="LRR_dom_sf"/>
</dbReference>
<dbReference type="PANTHER" id="PTHR24366:SF96">
    <property type="entry name" value="LEUCINE RICH REPEAT CONTAINING 53"/>
    <property type="match status" value="1"/>
</dbReference>
<dbReference type="SUPFAM" id="SSF52058">
    <property type="entry name" value="L domain-like"/>
    <property type="match status" value="1"/>
</dbReference>
<name>A0A081KAS5_9GAMM</name>
<organism evidence="3 4">
    <name type="scientific">Endozoicomonas elysicola</name>
    <dbReference type="NCBI Taxonomy" id="305900"/>
    <lineage>
        <taxon>Bacteria</taxon>
        <taxon>Pseudomonadati</taxon>
        <taxon>Pseudomonadota</taxon>
        <taxon>Gammaproteobacteria</taxon>
        <taxon>Oceanospirillales</taxon>
        <taxon>Endozoicomonadaceae</taxon>
        <taxon>Endozoicomonas</taxon>
    </lineage>
</organism>
<dbReference type="STRING" id="305900.GV64_11305"/>
<dbReference type="EMBL" id="JOJP01000001">
    <property type="protein sequence ID" value="KEI71251.1"/>
    <property type="molecule type" value="Genomic_DNA"/>
</dbReference>
<dbReference type="Proteomes" id="UP000027997">
    <property type="component" value="Unassembled WGS sequence"/>
</dbReference>
<comment type="caution">
    <text evidence="3">The sequence shown here is derived from an EMBL/GenBank/DDBJ whole genome shotgun (WGS) entry which is preliminary data.</text>
</comment>
<accession>A0A081KAS5</accession>
<dbReference type="InterPro" id="IPR001611">
    <property type="entry name" value="Leu-rich_rpt"/>
</dbReference>
<evidence type="ECO:0000256" key="2">
    <source>
        <dbReference type="ARBA" id="ARBA00022737"/>
    </source>
</evidence>
<dbReference type="Gene3D" id="3.80.10.10">
    <property type="entry name" value="Ribonuclease Inhibitor"/>
    <property type="match status" value="1"/>
</dbReference>
<evidence type="ECO:0000313" key="4">
    <source>
        <dbReference type="Proteomes" id="UP000027997"/>
    </source>
</evidence>
<dbReference type="AlphaFoldDB" id="A0A081KAS5"/>
<protein>
    <submittedName>
        <fullName evidence="3">Uncharacterized protein</fullName>
    </submittedName>
</protein>
<reference evidence="3 4" key="1">
    <citation type="submission" date="2014-06" db="EMBL/GenBank/DDBJ databases">
        <title>Whole Genome Sequences of Three Symbiotic Endozoicomonas Bacteria.</title>
        <authorList>
            <person name="Neave M.J."/>
            <person name="Apprill A."/>
            <person name="Voolstra C.R."/>
        </authorList>
    </citation>
    <scope>NUCLEOTIDE SEQUENCE [LARGE SCALE GENOMIC DNA]</scope>
    <source>
        <strain evidence="3 4">DSM 22380</strain>
    </source>
</reference>
<keyword evidence="4" id="KW-1185">Reference proteome</keyword>
<keyword evidence="2" id="KW-0677">Repeat</keyword>
<keyword evidence="1" id="KW-0433">Leucine-rich repeat</keyword>
<sequence length="444" mass="49744">MYPTSSAPIPFQFQQDLYSITPTIDIYDCIIPYENRLRAWVDTAPDDKERKSREMLMKSILAFRKNERADAVFNGQAYGTTSMNLEGQDLTNLPPLDDLKHPVKMIYLGENKLRAIPARAFHGITGLNLLDLSGNNIQLVMPDAFHGLEEAREIRLCGNCLNDLDDESLRGLNVDCNVYLGWNKFSESAALGIQARTRMPGYQGPKLMDVHPCEECDEWRDSTTLAQLQKPEMTEQAESDMGFLDSLRSDPSLPRLLQGAAHDQFASLMPDKAPKMSLQRDNIPTVYKNLINLCILNTRYGPAEQHGHLQSLEQAKDAIKNIITVRTMEDPDSNEDIESRLKAFSPSAPIRILGGYPPGVDQTGQHAGHTVVYSIVCDSHDSVWLIVDNTGAGCYGDFSRMTFTVPWEKYRVAPADSAISKARALYNHLKAIRLGNHPFPFDGR</sequence>
<dbReference type="Pfam" id="PF13855">
    <property type="entry name" value="LRR_8"/>
    <property type="match status" value="1"/>
</dbReference>
<proteinExistence type="predicted"/>
<dbReference type="RefSeq" id="WP_034844205.1">
    <property type="nucleotide sequence ID" value="NZ_JOJP01000001.1"/>
</dbReference>